<evidence type="ECO:0000313" key="2">
    <source>
        <dbReference type="Proteomes" id="UP001151752"/>
    </source>
</evidence>
<organism evidence="1 2">
    <name type="scientific">Salix koriyanagi</name>
    <dbReference type="NCBI Taxonomy" id="2511006"/>
    <lineage>
        <taxon>Eukaryota</taxon>
        <taxon>Viridiplantae</taxon>
        <taxon>Streptophyta</taxon>
        <taxon>Embryophyta</taxon>
        <taxon>Tracheophyta</taxon>
        <taxon>Spermatophyta</taxon>
        <taxon>Magnoliopsida</taxon>
        <taxon>eudicotyledons</taxon>
        <taxon>Gunneridae</taxon>
        <taxon>Pentapetalae</taxon>
        <taxon>rosids</taxon>
        <taxon>fabids</taxon>
        <taxon>Malpighiales</taxon>
        <taxon>Salicaceae</taxon>
        <taxon>Saliceae</taxon>
        <taxon>Salix</taxon>
    </lineage>
</organism>
<dbReference type="AlphaFoldDB" id="A0A9Q0SKF0"/>
<protein>
    <recommendedName>
        <fullName evidence="3">Chlorophyll a-b binding protein, chloroplastic</fullName>
    </recommendedName>
</protein>
<gene>
    <name evidence="1" type="ORF">OIU74_019503</name>
</gene>
<name>A0A9Q0SKF0_9ROSI</name>
<evidence type="ECO:0000313" key="1">
    <source>
        <dbReference type="EMBL" id="KAJ6681034.1"/>
    </source>
</evidence>
<keyword evidence="2" id="KW-1185">Reference proteome</keyword>
<reference evidence="1" key="1">
    <citation type="submission" date="2022-11" db="EMBL/GenBank/DDBJ databases">
        <authorList>
            <person name="Hyden B.L."/>
            <person name="Feng K."/>
            <person name="Yates T."/>
            <person name="Jawdy S."/>
            <person name="Smart L.B."/>
            <person name="Muchero W."/>
        </authorList>
    </citation>
    <scope>NUCLEOTIDE SEQUENCE</scope>
    <source>
        <tissue evidence="1">Shoot tip</tissue>
    </source>
</reference>
<proteinExistence type="predicted"/>
<comment type="caution">
    <text evidence="1">The sequence shown here is derived from an EMBL/GenBank/DDBJ whole genome shotgun (WGS) entry which is preliminary data.</text>
</comment>
<evidence type="ECO:0008006" key="3">
    <source>
        <dbReference type="Google" id="ProtNLM"/>
    </source>
</evidence>
<reference evidence="1" key="2">
    <citation type="journal article" date="2023" name="Int. J. Mol. Sci.">
        <title>De Novo Assembly and Annotation of 11 Diverse Shrub Willow (Salix) Genomes Reveals Novel Gene Organization in Sex-Linked Regions.</title>
        <authorList>
            <person name="Hyden B."/>
            <person name="Feng K."/>
            <person name="Yates T.B."/>
            <person name="Jawdy S."/>
            <person name="Cereghino C."/>
            <person name="Smart L.B."/>
            <person name="Muchero W."/>
        </authorList>
    </citation>
    <scope>NUCLEOTIDE SEQUENCE</scope>
    <source>
        <tissue evidence="1">Shoot tip</tissue>
    </source>
</reference>
<dbReference type="EMBL" id="JAPFFM010000020">
    <property type="protein sequence ID" value="KAJ6681034.1"/>
    <property type="molecule type" value="Genomic_DNA"/>
</dbReference>
<accession>A0A9Q0SKF0</accession>
<sequence>MAKADPRTKHLGHVGFTGGFEFDGWCRGFTELLKGPLGEVTDPIYPGGSFNPLGLQHINEFKYMGLVMLPRLRVMQNTKIWNSWLAWSLYYEPILEIIHLGPTITGYLVAKMMLEEPSRLDMESLEARQTNGALGEKICSVDLMTHSGAIF</sequence>
<dbReference type="Proteomes" id="UP001151752">
    <property type="component" value="Chromosome 5"/>
</dbReference>